<dbReference type="PANTHER" id="PTHR13789">
    <property type="entry name" value="MONOOXYGENASE"/>
    <property type="match status" value="1"/>
</dbReference>
<keyword evidence="5" id="KW-0503">Monooxygenase</keyword>
<dbReference type="GeneID" id="63846372"/>
<dbReference type="Pfam" id="PF01494">
    <property type="entry name" value="FAD_binding_3"/>
    <property type="match status" value="1"/>
</dbReference>
<comment type="caution">
    <text evidence="7">The sequence shown here is derived from an EMBL/GenBank/DDBJ whole genome shotgun (WGS) entry which is preliminary data.</text>
</comment>
<keyword evidence="4" id="KW-0560">Oxidoreductase</keyword>
<organism evidence="7 8">
    <name type="scientific">Cucurbitaria berberidis CBS 394.84</name>
    <dbReference type="NCBI Taxonomy" id="1168544"/>
    <lineage>
        <taxon>Eukaryota</taxon>
        <taxon>Fungi</taxon>
        <taxon>Dikarya</taxon>
        <taxon>Ascomycota</taxon>
        <taxon>Pezizomycotina</taxon>
        <taxon>Dothideomycetes</taxon>
        <taxon>Pleosporomycetidae</taxon>
        <taxon>Pleosporales</taxon>
        <taxon>Pleosporineae</taxon>
        <taxon>Cucurbitariaceae</taxon>
        <taxon>Cucurbitaria</taxon>
    </lineage>
</organism>
<proteinExistence type="inferred from homology"/>
<evidence type="ECO:0000256" key="4">
    <source>
        <dbReference type="ARBA" id="ARBA00023002"/>
    </source>
</evidence>
<accession>A0A9P4L6V6</accession>
<protein>
    <submittedName>
        <fullName evidence="7">Salicylate hydroxylase</fullName>
    </submittedName>
</protein>
<evidence type="ECO:0000313" key="8">
    <source>
        <dbReference type="Proteomes" id="UP000800039"/>
    </source>
</evidence>
<evidence type="ECO:0000256" key="1">
    <source>
        <dbReference type="ARBA" id="ARBA00007992"/>
    </source>
</evidence>
<dbReference type="EMBL" id="ML976617">
    <property type="protein sequence ID" value="KAF1843679.1"/>
    <property type="molecule type" value="Genomic_DNA"/>
</dbReference>
<evidence type="ECO:0000256" key="2">
    <source>
        <dbReference type="ARBA" id="ARBA00022630"/>
    </source>
</evidence>
<evidence type="ECO:0000313" key="7">
    <source>
        <dbReference type="EMBL" id="KAF1843679.1"/>
    </source>
</evidence>
<keyword evidence="8" id="KW-1185">Reference proteome</keyword>
<dbReference type="OrthoDB" id="16820at2759"/>
<dbReference type="RefSeq" id="XP_040786242.1">
    <property type="nucleotide sequence ID" value="XM_040929120.1"/>
</dbReference>
<comment type="similarity">
    <text evidence="1">Belongs to the paxM FAD-dependent monooxygenase family.</text>
</comment>
<dbReference type="InterPro" id="IPR002938">
    <property type="entry name" value="FAD-bd"/>
</dbReference>
<dbReference type="GO" id="GO:0071949">
    <property type="term" value="F:FAD binding"/>
    <property type="evidence" value="ECO:0007669"/>
    <property type="project" value="InterPro"/>
</dbReference>
<evidence type="ECO:0000256" key="3">
    <source>
        <dbReference type="ARBA" id="ARBA00022827"/>
    </source>
</evidence>
<dbReference type="Gene3D" id="3.50.50.60">
    <property type="entry name" value="FAD/NAD(P)-binding domain"/>
    <property type="match status" value="1"/>
</dbReference>
<reference evidence="7" key="1">
    <citation type="submission" date="2020-01" db="EMBL/GenBank/DDBJ databases">
        <authorList>
            <consortium name="DOE Joint Genome Institute"/>
            <person name="Haridas S."/>
            <person name="Albert R."/>
            <person name="Binder M."/>
            <person name="Bloem J."/>
            <person name="Labutti K."/>
            <person name="Salamov A."/>
            <person name="Andreopoulos B."/>
            <person name="Baker S.E."/>
            <person name="Barry K."/>
            <person name="Bills G."/>
            <person name="Bluhm B.H."/>
            <person name="Cannon C."/>
            <person name="Castanera R."/>
            <person name="Culley D.E."/>
            <person name="Daum C."/>
            <person name="Ezra D."/>
            <person name="Gonzalez J.B."/>
            <person name="Henrissat B."/>
            <person name="Kuo A."/>
            <person name="Liang C."/>
            <person name="Lipzen A."/>
            <person name="Lutzoni F."/>
            <person name="Magnuson J."/>
            <person name="Mondo S."/>
            <person name="Nolan M."/>
            <person name="Ohm R."/>
            <person name="Pangilinan J."/>
            <person name="Park H.-J."/>
            <person name="Ramirez L."/>
            <person name="Alfaro M."/>
            <person name="Sun H."/>
            <person name="Tritt A."/>
            <person name="Yoshinaga Y."/>
            <person name="Zwiers L.-H."/>
            <person name="Turgeon B.G."/>
            <person name="Goodwin S.B."/>
            <person name="Spatafora J.W."/>
            <person name="Crous P.W."/>
            <person name="Grigoriev I.V."/>
        </authorList>
    </citation>
    <scope>NUCLEOTIDE SEQUENCE</scope>
    <source>
        <strain evidence="7">CBS 394.84</strain>
    </source>
</reference>
<dbReference type="PRINTS" id="PR00420">
    <property type="entry name" value="RNGMNOXGNASE"/>
</dbReference>
<gene>
    <name evidence="7" type="ORF">K460DRAFT_289418</name>
</gene>
<name>A0A9P4L6V6_9PLEO</name>
<dbReference type="InterPro" id="IPR036188">
    <property type="entry name" value="FAD/NAD-bd_sf"/>
</dbReference>
<dbReference type="SUPFAM" id="SSF51905">
    <property type="entry name" value="FAD/NAD(P)-binding domain"/>
    <property type="match status" value="1"/>
</dbReference>
<sequence>MARHSGERKAASQPLKIIIVGAGFAGICAAVECRLRGMEVILIEKFTNSNQYGDIIDFMPNAGRTIASWDNGRVAKDILKRCVTKAECFKMCTADGVPFFDEPWFADPSHDGYMFAGHRGEMWQIILDYAVSVGVIFRVGRGVEQYLEEEDKAGVRLAGGEEIWGDCVLAADGPKSIARQQVLHLPDHSASSGYAIYRAYFHATPEMAANPLLAEFLRPDVDTVKVWLGKDAHMIGYGWNGGKDIVWVMTHKDTHDIKESWSFPGDKKEALSYISDFSDQCKAICEATPEQQLTDYKLIWRDHLDCWRSDNGLTMLIGDAAHCHLPTSAQGGSQAIEDAQVAAICLQRCGGDVRLALKVTERIRYSRSKATHEWGRTLRDAWHNNVDAALQVENGGEDISNVRRPWVTDLDVAAHAEEHFEHLAEDVRNGRQGTIEELALPAGGNFL</sequence>
<dbReference type="Proteomes" id="UP000800039">
    <property type="component" value="Unassembled WGS sequence"/>
</dbReference>
<dbReference type="SUPFAM" id="SSF54373">
    <property type="entry name" value="FAD-linked reductases, C-terminal domain"/>
    <property type="match status" value="1"/>
</dbReference>
<dbReference type="GO" id="GO:0004497">
    <property type="term" value="F:monooxygenase activity"/>
    <property type="evidence" value="ECO:0007669"/>
    <property type="project" value="UniProtKB-KW"/>
</dbReference>
<feature type="domain" description="FAD-binding" evidence="6">
    <location>
        <begin position="16"/>
        <end position="343"/>
    </location>
</feature>
<dbReference type="InterPro" id="IPR050493">
    <property type="entry name" value="FAD-dep_Monooxygenase_BioMet"/>
</dbReference>
<evidence type="ECO:0000256" key="5">
    <source>
        <dbReference type="ARBA" id="ARBA00023033"/>
    </source>
</evidence>
<evidence type="ECO:0000259" key="6">
    <source>
        <dbReference type="Pfam" id="PF01494"/>
    </source>
</evidence>
<keyword evidence="3" id="KW-0274">FAD</keyword>
<dbReference type="PANTHER" id="PTHR13789:SF236">
    <property type="entry name" value="MONOOXYGENASE, PUTATIVE (AFU_ORTHOLOGUE AFUA_6G12060)-RELATED"/>
    <property type="match status" value="1"/>
</dbReference>
<dbReference type="AlphaFoldDB" id="A0A9P4L6V6"/>
<keyword evidence="2" id="KW-0285">Flavoprotein</keyword>